<keyword evidence="9" id="KW-0378">Hydrolase</keyword>
<dbReference type="RefSeq" id="WP_091372655.1">
    <property type="nucleotide sequence ID" value="NZ_FNDV01000002.1"/>
</dbReference>
<dbReference type="Pfam" id="PF00756">
    <property type="entry name" value="Esterase"/>
    <property type="match status" value="1"/>
</dbReference>
<dbReference type="AlphaFoldDB" id="A0A1H0KGY4"/>
<protein>
    <recommendedName>
        <fullName evidence="7">Acyl-CoA:diacylglycerol acyltransferase</fullName>
        <ecNumber evidence="3">2.3.1.122</ecNumber>
        <ecNumber evidence="4">2.3.1.20</ecNumber>
    </recommendedName>
</protein>
<evidence type="ECO:0000313" key="9">
    <source>
        <dbReference type="EMBL" id="SDO55021.1"/>
    </source>
</evidence>
<organism evidence="9 10">
    <name type="scientific">Actinokineospora alba</name>
    <dbReference type="NCBI Taxonomy" id="504798"/>
    <lineage>
        <taxon>Bacteria</taxon>
        <taxon>Bacillati</taxon>
        <taxon>Actinomycetota</taxon>
        <taxon>Actinomycetes</taxon>
        <taxon>Pseudonocardiales</taxon>
        <taxon>Pseudonocardiaceae</taxon>
        <taxon>Actinokineospora</taxon>
    </lineage>
</organism>
<dbReference type="GO" id="GO:0050348">
    <property type="term" value="F:trehalose O-mycolyltransferase activity"/>
    <property type="evidence" value="ECO:0007669"/>
    <property type="project" value="UniProtKB-EC"/>
</dbReference>
<evidence type="ECO:0000256" key="8">
    <source>
        <dbReference type="ARBA" id="ARBA00048109"/>
    </source>
</evidence>
<keyword evidence="10" id="KW-1185">Reference proteome</keyword>
<dbReference type="InterPro" id="IPR000801">
    <property type="entry name" value="Esterase-like"/>
</dbReference>
<evidence type="ECO:0000256" key="6">
    <source>
        <dbReference type="ARBA" id="ARBA00023315"/>
    </source>
</evidence>
<keyword evidence="6" id="KW-0012">Acyltransferase</keyword>
<proteinExistence type="inferred from homology"/>
<reference evidence="10" key="1">
    <citation type="submission" date="2016-10" db="EMBL/GenBank/DDBJ databases">
        <authorList>
            <person name="Varghese N."/>
            <person name="Submissions S."/>
        </authorList>
    </citation>
    <scope>NUCLEOTIDE SEQUENCE [LARGE SCALE GENOMIC DNA]</scope>
    <source>
        <strain evidence="10">IBRC-M 10655</strain>
    </source>
</reference>
<dbReference type="GO" id="GO:0004144">
    <property type="term" value="F:diacylglycerol O-acyltransferase activity"/>
    <property type="evidence" value="ECO:0007669"/>
    <property type="project" value="UniProtKB-EC"/>
</dbReference>
<dbReference type="InterPro" id="IPR050583">
    <property type="entry name" value="Mycobacterial_A85_antigen"/>
</dbReference>
<dbReference type="SUPFAM" id="SSF53474">
    <property type="entry name" value="alpha/beta-Hydrolases"/>
    <property type="match status" value="1"/>
</dbReference>
<evidence type="ECO:0000256" key="5">
    <source>
        <dbReference type="ARBA" id="ARBA00022679"/>
    </source>
</evidence>
<comment type="catalytic activity">
    <reaction evidence="1">
        <text>2 alpha,alpha'-trehalose 6-mycolate = alpha,alpha'-trehalose 6,6'-bismycolate + alpha,alpha-trehalose</text>
        <dbReference type="Rhea" id="RHEA:23472"/>
        <dbReference type="ChEBI" id="CHEBI:16551"/>
        <dbReference type="ChEBI" id="CHEBI:18195"/>
        <dbReference type="ChEBI" id="CHEBI:18234"/>
        <dbReference type="EC" id="2.3.1.122"/>
    </reaction>
</comment>
<dbReference type="EC" id="2.3.1.122" evidence="3"/>
<sequence>MGDGGRPGLSRRSLLIAGAAGLAATGVVSGSLPWLDLVTTGAAPEPLVRTDRVFSAARGQDVDVVTILPAQLPTKNLPMCVLLHGLHGRARHAAPTGLPAALARGVAAGTLPPFGFIAVDGGNNYWHENRVGDNAMAMLLEEVPRWLRARGLGDATGTPFACAGVSMGGFGALLYARRREEMRVPLSAVAAISPGLLMSWREMSTRRAFKSTQEWASLDPLRNVEKLGRVPVGVWCGTEDHFIEGTRKFIRLASPEVGYMGPGGHGDGFYRRIVPDVLGFLGRHAPAVSRKA</sequence>
<dbReference type="EC" id="2.3.1.20" evidence="4"/>
<gene>
    <name evidence="9" type="ORF">SAMN05192558_103474</name>
</gene>
<keyword evidence="5" id="KW-0808">Transferase</keyword>
<dbReference type="PROSITE" id="PS51318">
    <property type="entry name" value="TAT"/>
    <property type="match status" value="1"/>
</dbReference>
<dbReference type="InterPro" id="IPR006311">
    <property type="entry name" value="TAT_signal"/>
</dbReference>
<dbReference type="Proteomes" id="UP000199651">
    <property type="component" value="Unassembled WGS sequence"/>
</dbReference>
<dbReference type="InterPro" id="IPR029058">
    <property type="entry name" value="AB_hydrolase_fold"/>
</dbReference>
<dbReference type="STRING" id="504798.SAMN05421871_102575"/>
<evidence type="ECO:0000256" key="1">
    <source>
        <dbReference type="ARBA" id="ARBA00000697"/>
    </source>
</evidence>
<comment type="catalytic activity">
    <reaction evidence="8">
        <text>an acyl-CoA + a 1,2-diacyl-sn-glycerol = a triacyl-sn-glycerol + CoA</text>
        <dbReference type="Rhea" id="RHEA:10868"/>
        <dbReference type="ChEBI" id="CHEBI:17815"/>
        <dbReference type="ChEBI" id="CHEBI:57287"/>
        <dbReference type="ChEBI" id="CHEBI:58342"/>
        <dbReference type="ChEBI" id="CHEBI:64615"/>
        <dbReference type="EC" id="2.3.1.20"/>
    </reaction>
</comment>
<evidence type="ECO:0000256" key="4">
    <source>
        <dbReference type="ARBA" id="ARBA00013244"/>
    </source>
</evidence>
<name>A0A1H0KGY4_9PSEU</name>
<dbReference type="PANTHER" id="PTHR48098">
    <property type="entry name" value="ENTEROCHELIN ESTERASE-RELATED"/>
    <property type="match status" value="1"/>
</dbReference>
<dbReference type="EMBL" id="FNJB01000003">
    <property type="protein sequence ID" value="SDO55021.1"/>
    <property type="molecule type" value="Genomic_DNA"/>
</dbReference>
<evidence type="ECO:0000256" key="3">
    <source>
        <dbReference type="ARBA" id="ARBA00012820"/>
    </source>
</evidence>
<dbReference type="Gene3D" id="3.40.50.1820">
    <property type="entry name" value="alpha/beta hydrolase"/>
    <property type="match status" value="1"/>
</dbReference>
<dbReference type="OrthoDB" id="3210113at2"/>
<dbReference type="PANTHER" id="PTHR48098:SF1">
    <property type="entry name" value="DIACYLGLYCEROL ACYLTRANSFERASE_MYCOLYLTRANSFERASE AG85A"/>
    <property type="match status" value="1"/>
</dbReference>
<evidence type="ECO:0000313" key="10">
    <source>
        <dbReference type="Proteomes" id="UP000199651"/>
    </source>
</evidence>
<dbReference type="GO" id="GO:0016787">
    <property type="term" value="F:hydrolase activity"/>
    <property type="evidence" value="ECO:0007669"/>
    <property type="project" value="UniProtKB-KW"/>
</dbReference>
<evidence type="ECO:0000256" key="2">
    <source>
        <dbReference type="ARBA" id="ARBA00005874"/>
    </source>
</evidence>
<accession>A0A1H0KGY4</accession>
<evidence type="ECO:0000256" key="7">
    <source>
        <dbReference type="ARBA" id="ARBA00032572"/>
    </source>
</evidence>
<comment type="similarity">
    <text evidence="2">Belongs to the mycobacterial A85 antigen family.</text>
</comment>